<reference evidence="8" key="1">
    <citation type="submission" date="2018-05" db="EMBL/GenBank/DDBJ databases">
        <authorList>
            <person name="Lanie J.A."/>
            <person name="Ng W.-L."/>
            <person name="Kazmierczak K.M."/>
            <person name="Andrzejewski T.M."/>
            <person name="Davidsen T.M."/>
            <person name="Wayne K.J."/>
            <person name="Tettelin H."/>
            <person name="Glass J.I."/>
            <person name="Rusch D."/>
            <person name="Podicherti R."/>
            <person name="Tsui H.-C.T."/>
            <person name="Winkler M.E."/>
        </authorList>
    </citation>
    <scope>NUCLEOTIDE SEQUENCE</scope>
</reference>
<dbReference type="InterPro" id="IPR027417">
    <property type="entry name" value="P-loop_NTPase"/>
</dbReference>
<sequence length="253" mass="28838">MPKAKTTRDLESLEILDGKVKVHQRETLKQKDTFYIDELNWTEKQKKFIDLSSKKDTRVILCKGPAGSSKTLTSVYSALHLLNSSKVSDIIYMRSAVESSDSRLGFLPGDADEKLHYYNLPFMDKLDELLNETTVKKLQKEKRVSIHPVNFARGMSWNSKAVILDEAQNSSLREIVTVLTRIGKYSRAFILADPMQTDLKNGQRGGFGKIFSIFDNQESRNMGIETFEFSAEDIVRSELTKFIVSKLEKLDTI</sequence>
<dbReference type="InterPro" id="IPR051451">
    <property type="entry name" value="PhoH2-like"/>
</dbReference>
<dbReference type="GO" id="GO:0005524">
    <property type="term" value="F:ATP binding"/>
    <property type="evidence" value="ECO:0007669"/>
    <property type="project" value="UniProtKB-KW"/>
</dbReference>
<dbReference type="PANTHER" id="PTHR30473:SF1">
    <property type="entry name" value="PHOH-LIKE PROTEIN"/>
    <property type="match status" value="1"/>
</dbReference>
<dbReference type="SUPFAM" id="SSF52540">
    <property type="entry name" value="P-loop containing nucleoside triphosphate hydrolases"/>
    <property type="match status" value="1"/>
</dbReference>
<evidence type="ECO:0000256" key="2">
    <source>
        <dbReference type="ARBA" id="ARBA00010393"/>
    </source>
</evidence>
<dbReference type="Gene3D" id="3.40.50.300">
    <property type="entry name" value="P-loop containing nucleotide triphosphate hydrolases"/>
    <property type="match status" value="1"/>
</dbReference>
<accession>A0A382N750</accession>
<dbReference type="InterPro" id="IPR003714">
    <property type="entry name" value="PhoH"/>
</dbReference>
<comment type="similarity">
    <text evidence="2">Belongs to the PhoH family.</text>
</comment>
<evidence type="ECO:0000256" key="1">
    <source>
        <dbReference type="ARBA" id="ARBA00004496"/>
    </source>
</evidence>
<evidence type="ECO:0000313" key="8">
    <source>
        <dbReference type="EMBL" id="SVC57019.1"/>
    </source>
</evidence>
<proteinExistence type="inferred from homology"/>
<dbReference type="PANTHER" id="PTHR30473">
    <property type="entry name" value="PROTEIN PHOH"/>
    <property type="match status" value="1"/>
</dbReference>
<evidence type="ECO:0000256" key="3">
    <source>
        <dbReference type="ARBA" id="ARBA00022490"/>
    </source>
</evidence>
<keyword evidence="5" id="KW-0067">ATP-binding</keyword>
<dbReference type="Pfam" id="PF02562">
    <property type="entry name" value="PhoH"/>
    <property type="match status" value="1"/>
</dbReference>
<protein>
    <recommendedName>
        <fullName evidence="6">PhoH-like protein</fullName>
    </recommendedName>
</protein>
<dbReference type="GO" id="GO:0005829">
    <property type="term" value="C:cytosol"/>
    <property type="evidence" value="ECO:0007669"/>
    <property type="project" value="TreeGrafter"/>
</dbReference>
<evidence type="ECO:0000256" key="4">
    <source>
        <dbReference type="ARBA" id="ARBA00022741"/>
    </source>
</evidence>
<keyword evidence="3" id="KW-0963">Cytoplasm</keyword>
<evidence type="ECO:0000259" key="7">
    <source>
        <dbReference type="Pfam" id="PF02562"/>
    </source>
</evidence>
<feature type="domain" description="PhoH-like protein" evidence="7">
    <location>
        <begin position="42"/>
        <end position="245"/>
    </location>
</feature>
<evidence type="ECO:0000256" key="6">
    <source>
        <dbReference type="ARBA" id="ARBA00039970"/>
    </source>
</evidence>
<dbReference type="AlphaFoldDB" id="A0A382N750"/>
<comment type="subcellular location">
    <subcellularLocation>
        <location evidence="1">Cytoplasm</location>
    </subcellularLocation>
</comment>
<organism evidence="8">
    <name type="scientific">marine metagenome</name>
    <dbReference type="NCBI Taxonomy" id="408172"/>
    <lineage>
        <taxon>unclassified sequences</taxon>
        <taxon>metagenomes</taxon>
        <taxon>ecological metagenomes</taxon>
    </lineage>
</organism>
<dbReference type="EMBL" id="UINC01098477">
    <property type="protein sequence ID" value="SVC57019.1"/>
    <property type="molecule type" value="Genomic_DNA"/>
</dbReference>
<name>A0A382N750_9ZZZZ</name>
<gene>
    <name evidence="8" type="ORF">METZ01_LOCUS309873</name>
</gene>
<evidence type="ECO:0000256" key="5">
    <source>
        <dbReference type="ARBA" id="ARBA00022840"/>
    </source>
</evidence>
<keyword evidence="4" id="KW-0547">Nucleotide-binding</keyword>